<evidence type="ECO:0000259" key="2">
    <source>
        <dbReference type="Pfam" id="PF13180"/>
    </source>
</evidence>
<dbReference type="InterPro" id="IPR020568">
    <property type="entry name" value="Ribosomal_Su5_D2-typ_SF"/>
</dbReference>
<proteinExistence type="predicted"/>
<dbReference type="EMBL" id="AJWZ01004730">
    <property type="protein sequence ID" value="EKC64590.1"/>
    <property type="molecule type" value="Genomic_DNA"/>
</dbReference>
<organism evidence="3">
    <name type="scientific">human gut metagenome</name>
    <dbReference type="NCBI Taxonomy" id="408170"/>
    <lineage>
        <taxon>unclassified sequences</taxon>
        <taxon>metagenomes</taxon>
        <taxon>organismal metagenomes</taxon>
    </lineage>
</organism>
<comment type="caution">
    <text evidence="3">The sequence shown here is derived from an EMBL/GenBank/DDBJ whole genome shotgun (WGS) entry which is preliminary data.</text>
</comment>
<dbReference type="InterPro" id="IPR001478">
    <property type="entry name" value="PDZ"/>
</dbReference>
<name>K1TDU6_9ZZZZ</name>
<dbReference type="GO" id="GO:0004252">
    <property type="term" value="F:serine-type endopeptidase activity"/>
    <property type="evidence" value="ECO:0007669"/>
    <property type="project" value="InterPro"/>
</dbReference>
<dbReference type="InterPro" id="IPR014721">
    <property type="entry name" value="Ribsml_uS5_D2-typ_fold_subgr"/>
</dbReference>
<dbReference type="GO" id="GO:0004176">
    <property type="term" value="F:ATP-dependent peptidase activity"/>
    <property type="evidence" value="ECO:0007669"/>
    <property type="project" value="InterPro"/>
</dbReference>
<dbReference type="Gene3D" id="3.30.230.10">
    <property type="match status" value="1"/>
</dbReference>
<feature type="domain" description="Lon proteolytic" evidence="1">
    <location>
        <begin position="239"/>
        <end position="306"/>
    </location>
</feature>
<evidence type="ECO:0000259" key="1">
    <source>
        <dbReference type="Pfam" id="PF05362"/>
    </source>
</evidence>
<reference evidence="3" key="1">
    <citation type="journal article" date="2013" name="Environ. Microbiol.">
        <title>Microbiota from the distal guts of lean and obese adolescents exhibit partial functional redundancy besides clear differences in community structure.</title>
        <authorList>
            <person name="Ferrer M."/>
            <person name="Ruiz A."/>
            <person name="Lanza F."/>
            <person name="Haange S.B."/>
            <person name="Oberbach A."/>
            <person name="Till H."/>
            <person name="Bargiela R."/>
            <person name="Campoy C."/>
            <person name="Segura M.T."/>
            <person name="Richter M."/>
            <person name="von Bergen M."/>
            <person name="Seifert J."/>
            <person name="Suarez A."/>
        </authorList>
    </citation>
    <scope>NUCLEOTIDE SEQUENCE</scope>
</reference>
<evidence type="ECO:0000313" key="3">
    <source>
        <dbReference type="EMBL" id="EKC64590.1"/>
    </source>
</evidence>
<dbReference type="AlphaFoldDB" id="K1TDU6"/>
<dbReference type="Pfam" id="PF13180">
    <property type="entry name" value="PDZ_2"/>
    <property type="match status" value="1"/>
</dbReference>
<sequence>MVNTIYKKIKDFIQREWKFLLIIFLLIFITRFPVDCYVITGGGIISATDRVHVTGARKKSGSFNLAYVSELKGTIYTYLLSYIVPSFERESTSDYKYDESESSEDIEFRNNLLLNQANNNAKYVAYTNANKEIKVKSQSLYVYYISKDAVTDLKVGDKVLEVDGKSFQTFSSLREYINTKSSGEVLSVKVEENGKKKTKSAKLYKDAKENVIYMGVSIMLDKNYEVSPKVDIKFRNSEGGPSGGLMMSLEIYSQLINKDITRGRKIVGTGTISEDGEVGEIDGVKYKLRGAVKNKAQIFIAPSGNNYKEAVKEKRKTIIKLK</sequence>
<dbReference type="Pfam" id="PF05362">
    <property type="entry name" value="Lon_C"/>
    <property type="match status" value="1"/>
</dbReference>
<feature type="domain" description="PDZ" evidence="2">
    <location>
        <begin position="138"/>
        <end position="202"/>
    </location>
</feature>
<dbReference type="SUPFAM" id="SSF54211">
    <property type="entry name" value="Ribosomal protein S5 domain 2-like"/>
    <property type="match status" value="1"/>
</dbReference>
<protein>
    <submittedName>
        <fullName evidence="3">PDZ/DHR/GLGF domain protein</fullName>
    </submittedName>
</protein>
<dbReference type="InterPro" id="IPR036034">
    <property type="entry name" value="PDZ_sf"/>
</dbReference>
<dbReference type="GO" id="GO:0006508">
    <property type="term" value="P:proteolysis"/>
    <property type="evidence" value="ECO:0007669"/>
    <property type="project" value="InterPro"/>
</dbReference>
<accession>K1TDU6</accession>
<gene>
    <name evidence="3" type="ORF">OBE_06874</name>
</gene>
<dbReference type="SUPFAM" id="SSF50156">
    <property type="entry name" value="PDZ domain-like"/>
    <property type="match status" value="1"/>
</dbReference>
<dbReference type="InterPro" id="IPR008269">
    <property type="entry name" value="Lon_proteolytic"/>
</dbReference>